<dbReference type="EMBL" id="JADBEK010000001">
    <property type="protein sequence ID" value="MBE1592154.1"/>
    <property type="molecule type" value="Genomic_DNA"/>
</dbReference>
<dbReference type="PANTHER" id="PTHR42715:SF10">
    <property type="entry name" value="BETA-GLUCOSIDASE"/>
    <property type="match status" value="1"/>
</dbReference>
<dbReference type="Gene3D" id="2.60.40.10">
    <property type="entry name" value="Immunoglobulins"/>
    <property type="match status" value="1"/>
</dbReference>
<proteinExistence type="inferred from homology"/>
<comment type="similarity">
    <text evidence="1">Belongs to the glycosyl hydrolase 3 family.</text>
</comment>
<protein>
    <recommendedName>
        <fullName evidence="5">Fibronectin type III-like domain-containing protein</fullName>
    </recommendedName>
</protein>
<evidence type="ECO:0000313" key="3">
    <source>
        <dbReference type="EMBL" id="MBE1592154.1"/>
    </source>
</evidence>
<evidence type="ECO:0000256" key="2">
    <source>
        <dbReference type="ARBA" id="ARBA00022801"/>
    </source>
</evidence>
<sequence length="88" mass="9600">MRWPPCCWAAEPAYPFGHGLGYTSWDATGLTATSDEVSLTVRNTGKRAGKQVVQVYLSREWKTEPGEFTVHAGFSVTGLPLTTRITGP</sequence>
<accession>A0ABR9MHA3</accession>
<reference evidence="3 4" key="1">
    <citation type="submission" date="2020-10" db="EMBL/GenBank/DDBJ databases">
        <title>Sequencing the genomes of 1000 actinobacteria strains.</title>
        <authorList>
            <person name="Klenk H.-P."/>
        </authorList>
    </citation>
    <scope>NUCLEOTIDE SEQUENCE [LARGE SCALE GENOMIC DNA]</scope>
    <source>
        <strain evidence="3 4">DSM 43173</strain>
    </source>
</reference>
<keyword evidence="2" id="KW-0378">Hydrolase</keyword>
<evidence type="ECO:0000256" key="1">
    <source>
        <dbReference type="ARBA" id="ARBA00005336"/>
    </source>
</evidence>
<keyword evidence="4" id="KW-1185">Reference proteome</keyword>
<comment type="caution">
    <text evidence="3">The sequence shown here is derived from an EMBL/GenBank/DDBJ whole genome shotgun (WGS) entry which is preliminary data.</text>
</comment>
<name>A0ABR9MHA3_9ACTN</name>
<dbReference type="InterPro" id="IPR013783">
    <property type="entry name" value="Ig-like_fold"/>
</dbReference>
<dbReference type="PANTHER" id="PTHR42715">
    <property type="entry name" value="BETA-GLUCOSIDASE"/>
    <property type="match status" value="1"/>
</dbReference>
<evidence type="ECO:0000313" key="4">
    <source>
        <dbReference type="Proteomes" id="UP000633509"/>
    </source>
</evidence>
<gene>
    <name evidence="3" type="ORF">H4W80_010412</name>
</gene>
<evidence type="ECO:0008006" key="5">
    <source>
        <dbReference type="Google" id="ProtNLM"/>
    </source>
</evidence>
<dbReference type="InterPro" id="IPR050288">
    <property type="entry name" value="Cellulose_deg_GH3"/>
</dbReference>
<organism evidence="3 4">
    <name type="scientific">Nonomuraea angiospora</name>
    <dbReference type="NCBI Taxonomy" id="46172"/>
    <lineage>
        <taxon>Bacteria</taxon>
        <taxon>Bacillati</taxon>
        <taxon>Actinomycetota</taxon>
        <taxon>Actinomycetes</taxon>
        <taxon>Streptosporangiales</taxon>
        <taxon>Streptosporangiaceae</taxon>
        <taxon>Nonomuraea</taxon>
    </lineage>
</organism>
<dbReference type="RefSeq" id="WP_192791741.1">
    <property type="nucleotide sequence ID" value="NZ_JADBEK010000001.1"/>
</dbReference>
<dbReference type="Proteomes" id="UP000633509">
    <property type="component" value="Unassembled WGS sequence"/>
</dbReference>